<protein>
    <submittedName>
        <fullName evidence="1">Uncharacterized protein</fullName>
    </submittedName>
</protein>
<evidence type="ECO:0000313" key="1">
    <source>
        <dbReference type="EMBL" id="NGM18485.1"/>
    </source>
</evidence>
<sequence length="69" mass="7871">MTLFDLYARKAEAIAKIGEQVRAEARRTGTTISYMEEGYGDDIIREYPDGRRERLLRDGRVQAIPPRAG</sequence>
<dbReference type="RefSeq" id="WP_164692380.1">
    <property type="nucleotide sequence ID" value="NZ_JAAIKB010000001.1"/>
</dbReference>
<gene>
    <name evidence="1" type="ORF">G3576_00565</name>
</gene>
<organism evidence="1 2">
    <name type="scientific">Falsiroseomonas algicola</name>
    <dbReference type="NCBI Taxonomy" id="2716930"/>
    <lineage>
        <taxon>Bacteria</taxon>
        <taxon>Pseudomonadati</taxon>
        <taxon>Pseudomonadota</taxon>
        <taxon>Alphaproteobacteria</taxon>
        <taxon>Acetobacterales</taxon>
        <taxon>Roseomonadaceae</taxon>
        <taxon>Falsiroseomonas</taxon>
    </lineage>
</organism>
<comment type="caution">
    <text evidence="1">The sequence shown here is derived from an EMBL/GenBank/DDBJ whole genome shotgun (WGS) entry which is preliminary data.</text>
</comment>
<dbReference type="Proteomes" id="UP000475385">
    <property type="component" value="Unassembled WGS sequence"/>
</dbReference>
<dbReference type="EMBL" id="JAAIKB010000001">
    <property type="protein sequence ID" value="NGM18485.1"/>
    <property type="molecule type" value="Genomic_DNA"/>
</dbReference>
<keyword evidence="2" id="KW-1185">Reference proteome</keyword>
<evidence type="ECO:0000313" key="2">
    <source>
        <dbReference type="Proteomes" id="UP000475385"/>
    </source>
</evidence>
<accession>A0A6M1LDW7</accession>
<reference evidence="1 2" key="1">
    <citation type="submission" date="2020-03" db="EMBL/GenBank/DDBJ databases">
        <title>Roseomonas stagni sp. nov., isolated from pond water in Japan.</title>
        <authorList>
            <person name="Furuhata K."/>
            <person name="Miyamoto H."/>
            <person name="Goto K."/>
        </authorList>
    </citation>
    <scope>NUCLEOTIDE SEQUENCE [LARGE SCALE GENOMIC DNA]</scope>
    <source>
        <strain evidence="1 2">PeD5</strain>
    </source>
</reference>
<proteinExistence type="predicted"/>
<dbReference type="AlphaFoldDB" id="A0A6M1LDW7"/>
<name>A0A6M1LDW7_9PROT</name>